<dbReference type="InterPro" id="IPR054722">
    <property type="entry name" value="PolX-like_BBD"/>
</dbReference>
<dbReference type="InterPro" id="IPR036397">
    <property type="entry name" value="RNaseH_sf"/>
</dbReference>
<feature type="compositionally biased region" description="Low complexity" evidence="2">
    <location>
        <begin position="689"/>
        <end position="709"/>
    </location>
</feature>
<dbReference type="PANTHER" id="PTHR11439:SF467">
    <property type="entry name" value="INTEGRASE CATALYTIC DOMAIN-CONTAINING PROTEIN"/>
    <property type="match status" value="1"/>
</dbReference>
<dbReference type="Pfam" id="PF07727">
    <property type="entry name" value="RVT_2"/>
    <property type="match status" value="1"/>
</dbReference>
<feature type="region of interest" description="Disordered" evidence="2">
    <location>
        <begin position="207"/>
        <end position="229"/>
    </location>
</feature>
<keyword evidence="1" id="KW-0064">Aspartyl protease</keyword>
<feature type="compositionally biased region" description="Basic and acidic residues" evidence="2">
    <location>
        <begin position="80"/>
        <end position="100"/>
    </location>
</feature>
<dbReference type="SUPFAM" id="SSF56672">
    <property type="entry name" value="DNA/RNA polymerases"/>
    <property type="match status" value="1"/>
</dbReference>
<dbReference type="OrthoDB" id="117862at2759"/>
<protein>
    <submittedName>
        <fullName evidence="4">Unnamed protein product</fullName>
    </submittedName>
</protein>
<dbReference type="Proteomes" id="UP001165121">
    <property type="component" value="Unassembled WGS sequence"/>
</dbReference>
<keyword evidence="5" id="KW-1185">Reference proteome</keyword>
<dbReference type="PROSITE" id="PS50994">
    <property type="entry name" value="INTEGRASE"/>
    <property type="match status" value="1"/>
</dbReference>
<dbReference type="InterPro" id="IPR012337">
    <property type="entry name" value="RNaseH-like_sf"/>
</dbReference>
<dbReference type="GO" id="GO:0003676">
    <property type="term" value="F:nucleic acid binding"/>
    <property type="evidence" value="ECO:0007669"/>
    <property type="project" value="InterPro"/>
</dbReference>
<dbReference type="GO" id="GO:0008270">
    <property type="term" value="F:zinc ion binding"/>
    <property type="evidence" value="ECO:0007669"/>
    <property type="project" value="InterPro"/>
</dbReference>
<comment type="caution">
    <text evidence="4">The sequence shown here is derived from an EMBL/GenBank/DDBJ whole genome shotgun (WGS) entry which is preliminary data.</text>
</comment>
<name>A0A9W6Y866_9STRA</name>
<evidence type="ECO:0000259" key="3">
    <source>
        <dbReference type="PROSITE" id="PS50994"/>
    </source>
</evidence>
<reference evidence="4" key="1">
    <citation type="submission" date="2023-04" db="EMBL/GenBank/DDBJ databases">
        <title>Phytophthora fragariaefolia NBRC 109709.</title>
        <authorList>
            <person name="Ichikawa N."/>
            <person name="Sato H."/>
            <person name="Tonouchi N."/>
        </authorList>
    </citation>
    <scope>NUCLEOTIDE SEQUENCE</scope>
    <source>
        <strain evidence="4">NBRC 109709</strain>
    </source>
</reference>
<dbReference type="InterPro" id="IPR001584">
    <property type="entry name" value="Integrase_cat-core"/>
</dbReference>
<dbReference type="CDD" id="cd09272">
    <property type="entry name" value="RNase_HI_RT_Ty1"/>
    <property type="match status" value="1"/>
</dbReference>
<dbReference type="GO" id="GO:0015074">
    <property type="term" value="P:DNA integration"/>
    <property type="evidence" value="ECO:0007669"/>
    <property type="project" value="InterPro"/>
</dbReference>
<proteinExistence type="predicted"/>
<feature type="domain" description="Integrase catalytic" evidence="3">
    <location>
        <begin position="438"/>
        <end position="596"/>
    </location>
</feature>
<evidence type="ECO:0000313" key="4">
    <source>
        <dbReference type="EMBL" id="GMF56076.1"/>
    </source>
</evidence>
<evidence type="ECO:0000313" key="5">
    <source>
        <dbReference type="Proteomes" id="UP001165121"/>
    </source>
</evidence>
<dbReference type="Gene3D" id="3.30.420.10">
    <property type="entry name" value="Ribonuclease H-like superfamily/Ribonuclease H"/>
    <property type="match status" value="1"/>
</dbReference>
<evidence type="ECO:0000256" key="1">
    <source>
        <dbReference type="ARBA" id="ARBA00022750"/>
    </source>
</evidence>
<dbReference type="InterPro" id="IPR036875">
    <property type="entry name" value="Znf_CCHC_sf"/>
</dbReference>
<dbReference type="Pfam" id="PF22936">
    <property type="entry name" value="Pol_BBD"/>
    <property type="match status" value="1"/>
</dbReference>
<dbReference type="GO" id="GO:0004190">
    <property type="term" value="F:aspartic-type endopeptidase activity"/>
    <property type="evidence" value="ECO:0007669"/>
    <property type="project" value="UniProtKB-KW"/>
</dbReference>
<dbReference type="SUPFAM" id="SSF57756">
    <property type="entry name" value="Retrovirus zinc finger-like domains"/>
    <property type="match status" value="1"/>
</dbReference>
<sequence>MASIVLSNSVAVYPSIANDHTQRVSRLRGGRENRDAGQGVQCQVSLVTRNSSSGREQQQQGGNKRRYNGGGGRGSGKKKRQDDESARKRRDEIAEKKRNSECNACHQRGHWWKECPERKSIDPREIRTMAGAVLRRVEEEQKDDRPADAQRDRQQDRPRVDFVETHPVTLSVERQRADVNSYSKIYPRHELAALVGRDFEERLVRARDTQREEQSVEYSPTSPTDAEAERLHGATGLLPTRRVLVARSERSDMVPPNEIEWILDSGAQVNVTGDLALLNNVKNLKQAELLEGATGGFERVELEGAVLMPVVNENSGETETRLLENVRYSPGTKVNLISQTYMQFECGYKLIVSDDQLVTWLVKQTMKLKFVMRDGLYRMRVERRNKLVLGAQKLSADSNVMELLHNRLNHVAMNTIKEMVASKVDMGDKVNTRDLSFYVCVPCIESKMKRMTYSSKRRRATRPLEKLSADIYTINEVSADKSTILILKLEKKFKPLSVMLFHADGGGEFIHNDFTAFCADQGLELNYTHADSPEENGIVERNNGIIVSRVRPVLDATRFPSSLWGEALLHAVDTLNVCPTSALQGRSSHEVLYGSLPSLRSLRTWGYMTHGYKFLDVVSGAVVTARGENARFHEAFTIESNYVGQLVLNTFFHGDFQLSRDIPVVRIKSSMDTYIKDDRASPIEIVEETTATATGNAPAAEPAPSSPASTDMRVGTKRKRSDEQAELVRAACVDEDWVPTRSATAECEPRPPLPKRQRKPSVRLRDYVVNSVHVHVHEEVVVPTTYKQARPSRQWKKWRETMDEELASLKAHGTWRLVRRREMRGRKAITCRWVYARGWAILQYDVKTAFFYGHLDEVIFMEQPPGFQSEPDAYVCRLQRSLYGLRQAPSVWNRTLHIALACLGFSRLDSDYGLYAQKVGESGEIAMLLTMYVDDPLLLGPTDLCRSVAQQLAKESELTALGPVKYLLGVEILIDPLRKEVVYCQRQHVKDILKRFNMASCNGCATPEATTPQQLRAHVDKSYLPYRELVGALQYLVSASRPDIAHGVRNLGKYLSNYTYEHYFMAKRVLRFLANTVDYGLVNTIGTGSRVTVTCFTDADYANDVDDRKSISGYVIMLDGNVVSYASRKQEINAQSTTEAEYVAMNEGTKDLLWMLGLCLELNWKVEGPVLYGDNRGSIYLAAKPGKHSKTKHIENKYHLVRHLVEAKRLTSQHVGTNDMVADVMTKALGRVKFEHCPELLKLLLISDSKRSSREESGD</sequence>
<dbReference type="EMBL" id="BSXT01003902">
    <property type="protein sequence ID" value="GMF56076.1"/>
    <property type="molecule type" value="Genomic_DNA"/>
</dbReference>
<feature type="region of interest" description="Disordered" evidence="2">
    <location>
        <begin position="689"/>
        <end position="722"/>
    </location>
</feature>
<dbReference type="InterPro" id="IPR013103">
    <property type="entry name" value="RVT_2"/>
</dbReference>
<keyword evidence="1" id="KW-0378">Hydrolase</keyword>
<accession>A0A9W6Y866</accession>
<dbReference type="SUPFAM" id="SSF53098">
    <property type="entry name" value="Ribonuclease H-like"/>
    <property type="match status" value="1"/>
</dbReference>
<evidence type="ECO:0000256" key="2">
    <source>
        <dbReference type="SAM" id="MobiDB-lite"/>
    </source>
</evidence>
<dbReference type="InterPro" id="IPR043502">
    <property type="entry name" value="DNA/RNA_pol_sf"/>
</dbReference>
<gene>
    <name evidence="4" type="ORF">Pfra01_002373500</name>
</gene>
<feature type="compositionally biased region" description="Low complexity" evidence="2">
    <location>
        <begin position="51"/>
        <end position="62"/>
    </location>
</feature>
<dbReference type="PANTHER" id="PTHR11439">
    <property type="entry name" value="GAG-POL-RELATED RETROTRANSPOSON"/>
    <property type="match status" value="1"/>
</dbReference>
<organism evidence="4 5">
    <name type="scientific">Phytophthora fragariaefolia</name>
    <dbReference type="NCBI Taxonomy" id="1490495"/>
    <lineage>
        <taxon>Eukaryota</taxon>
        <taxon>Sar</taxon>
        <taxon>Stramenopiles</taxon>
        <taxon>Oomycota</taxon>
        <taxon>Peronosporomycetes</taxon>
        <taxon>Peronosporales</taxon>
        <taxon>Peronosporaceae</taxon>
        <taxon>Phytophthora</taxon>
    </lineage>
</organism>
<keyword evidence="1" id="KW-0645">Protease</keyword>
<feature type="region of interest" description="Disordered" evidence="2">
    <location>
        <begin position="49"/>
        <end position="100"/>
    </location>
</feature>
<feature type="region of interest" description="Disordered" evidence="2">
    <location>
        <begin position="136"/>
        <end position="160"/>
    </location>
</feature>
<dbReference type="AlphaFoldDB" id="A0A9W6Y866"/>